<organism evidence="1">
    <name type="scientific">Culicoides sonorensis</name>
    <name type="common">Biting midge</name>
    <dbReference type="NCBI Taxonomy" id="179676"/>
    <lineage>
        <taxon>Eukaryota</taxon>
        <taxon>Metazoa</taxon>
        <taxon>Ecdysozoa</taxon>
        <taxon>Arthropoda</taxon>
        <taxon>Hexapoda</taxon>
        <taxon>Insecta</taxon>
        <taxon>Pterygota</taxon>
        <taxon>Neoptera</taxon>
        <taxon>Endopterygota</taxon>
        <taxon>Diptera</taxon>
        <taxon>Nematocera</taxon>
        <taxon>Chironomoidea</taxon>
        <taxon>Ceratopogonidae</taxon>
        <taxon>Ceratopogoninae</taxon>
        <taxon>Culicoides</taxon>
        <taxon>Monoculicoides</taxon>
    </lineage>
</organism>
<dbReference type="EMBL" id="UFQT01000367">
    <property type="protein sequence ID" value="SSX23579.1"/>
    <property type="molecule type" value="Genomic_DNA"/>
</dbReference>
<evidence type="ECO:0000313" key="1">
    <source>
        <dbReference type="EMBL" id="SSX23579.1"/>
    </source>
</evidence>
<dbReference type="VEuPathDB" id="VectorBase:CSON009298"/>
<gene>
    <name evidence="1" type="primary">CSON009298</name>
</gene>
<name>A0A336M3R2_CULSO</name>
<protein>
    <submittedName>
        <fullName evidence="1">CSON009298 protein</fullName>
    </submittedName>
</protein>
<accession>A0A336M3R2</accession>
<reference evidence="1" key="1">
    <citation type="submission" date="2018-07" db="EMBL/GenBank/DDBJ databases">
        <authorList>
            <person name="Quirk P.G."/>
            <person name="Krulwich T.A."/>
        </authorList>
    </citation>
    <scope>NUCLEOTIDE SEQUENCE</scope>
</reference>
<dbReference type="AlphaFoldDB" id="A0A336M3R2"/>
<sequence length="101" mass="11784">MIWTLKSQDFTLNHYKRESSVIKEKSTSLEHKQFEKFTMDLITGLLLIIGVMFCSCQNIQTPCPEFFQYKYDQQERQYVGILELPPPELGQNIRVPLPGVS</sequence>
<proteinExistence type="predicted"/>